<evidence type="ECO:0000256" key="2">
    <source>
        <dbReference type="SAM" id="MobiDB-lite"/>
    </source>
</evidence>
<gene>
    <name evidence="3" type="ORF">COCNU_08G011700</name>
</gene>
<comment type="caution">
    <text evidence="3">The sequence shown here is derived from an EMBL/GenBank/DDBJ whole genome shotgun (WGS) entry which is preliminary data.</text>
</comment>
<dbReference type="PANTHER" id="PTHR31447:SF1">
    <property type="entry name" value="OS06G0138200 PROTEIN"/>
    <property type="match status" value="1"/>
</dbReference>
<evidence type="ECO:0000313" key="4">
    <source>
        <dbReference type="Proteomes" id="UP000797356"/>
    </source>
</evidence>
<sequence length="204" mass="22660">MVGRKKDLKHMESRWPVDQCARRTAAFSAAEQKRIVDCVHDFREKGRNRQLREACNDTIWLLLQPCSGSSVLILNGNGADAAKHCVPAVPSERSPRISITFRKMDDGKFPYKFSPDPELQNLHPLSYPPRKSPVQQVANQRSPNQQQITPQARVLGKDMHDHQSHNLNGQEQGEIAGRASSSPFNLGSDDFPPPGSSNDSIGPS</sequence>
<reference evidence="3" key="2">
    <citation type="submission" date="2019-07" db="EMBL/GenBank/DDBJ databases">
        <authorList>
            <person name="Yang Y."/>
            <person name="Bocs S."/>
            <person name="Baudouin L."/>
        </authorList>
    </citation>
    <scope>NUCLEOTIDE SEQUENCE</scope>
    <source>
        <tissue evidence="3">Spear leaf of Hainan Tall coconut</tissue>
    </source>
</reference>
<dbReference type="SUPFAM" id="SSF51197">
    <property type="entry name" value="Clavaminate synthase-like"/>
    <property type="match status" value="1"/>
</dbReference>
<feature type="region of interest" description="Disordered" evidence="2">
    <location>
        <begin position="111"/>
        <end position="204"/>
    </location>
</feature>
<dbReference type="GO" id="GO:0003729">
    <property type="term" value="F:mRNA binding"/>
    <property type="evidence" value="ECO:0007669"/>
    <property type="project" value="InterPro"/>
</dbReference>
<comment type="similarity">
    <text evidence="1">Belongs to the alkB family.</text>
</comment>
<evidence type="ECO:0000256" key="1">
    <source>
        <dbReference type="ARBA" id="ARBA00007879"/>
    </source>
</evidence>
<dbReference type="Proteomes" id="UP000797356">
    <property type="component" value="Chromosome 8"/>
</dbReference>
<dbReference type="AlphaFoldDB" id="A0A8K0IIF7"/>
<dbReference type="GO" id="GO:0032451">
    <property type="term" value="F:demethylase activity"/>
    <property type="evidence" value="ECO:0007669"/>
    <property type="project" value="InterPro"/>
</dbReference>
<organism evidence="3 4">
    <name type="scientific">Cocos nucifera</name>
    <name type="common">Coconut palm</name>
    <dbReference type="NCBI Taxonomy" id="13894"/>
    <lineage>
        <taxon>Eukaryota</taxon>
        <taxon>Viridiplantae</taxon>
        <taxon>Streptophyta</taxon>
        <taxon>Embryophyta</taxon>
        <taxon>Tracheophyta</taxon>
        <taxon>Spermatophyta</taxon>
        <taxon>Magnoliopsida</taxon>
        <taxon>Liliopsida</taxon>
        <taxon>Arecaceae</taxon>
        <taxon>Arecoideae</taxon>
        <taxon>Cocoseae</taxon>
        <taxon>Attaleinae</taxon>
        <taxon>Cocos</taxon>
    </lineage>
</organism>
<dbReference type="InterPro" id="IPR044842">
    <property type="entry name" value="ALKBH9B/ALKBH10B-like"/>
</dbReference>
<keyword evidence="4" id="KW-1185">Reference proteome</keyword>
<dbReference type="OrthoDB" id="271595at2759"/>
<reference evidence="3" key="1">
    <citation type="journal article" date="2017" name="Gigascience">
        <title>The genome draft of coconut (Cocos nucifera).</title>
        <authorList>
            <person name="Xiao Y."/>
            <person name="Xu P."/>
            <person name="Fan H."/>
            <person name="Baudouin L."/>
            <person name="Xia W."/>
            <person name="Bocs S."/>
            <person name="Xu J."/>
            <person name="Li Q."/>
            <person name="Guo A."/>
            <person name="Zhou L."/>
            <person name="Li J."/>
            <person name="Wu Y."/>
            <person name="Ma Z."/>
            <person name="Armero A."/>
            <person name="Issali A.E."/>
            <person name="Liu N."/>
            <person name="Peng M."/>
            <person name="Yang Y."/>
        </authorList>
    </citation>
    <scope>NUCLEOTIDE SEQUENCE</scope>
    <source>
        <tissue evidence="3">Spear leaf of Hainan Tall coconut</tissue>
    </source>
</reference>
<evidence type="ECO:0000313" key="3">
    <source>
        <dbReference type="EMBL" id="KAG1359724.1"/>
    </source>
</evidence>
<protein>
    <submittedName>
        <fullName evidence="3">Uncharacterized protein</fullName>
    </submittedName>
</protein>
<feature type="compositionally biased region" description="Polar residues" evidence="2">
    <location>
        <begin position="133"/>
        <end position="150"/>
    </location>
</feature>
<proteinExistence type="inferred from homology"/>
<accession>A0A8K0IIF7</accession>
<feature type="compositionally biased region" description="Basic and acidic residues" evidence="2">
    <location>
        <begin position="155"/>
        <end position="164"/>
    </location>
</feature>
<name>A0A8K0IIF7_COCNU</name>
<dbReference type="EMBL" id="CM017879">
    <property type="protein sequence ID" value="KAG1359724.1"/>
    <property type="molecule type" value="Genomic_DNA"/>
</dbReference>
<dbReference type="PANTHER" id="PTHR31447">
    <property type="entry name" value="HYDROXYPROLINE-RICH GLYCOPROTEIN FAMILY PROTEIN-RELATED"/>
    <property type="match status" value="1"/>
</dbReference>
<dbReference type="InterPro" id="IPR037151">
    <property type="entry name" value="AlkB-like_sf"/>
</dbReference>
<dbReference type="GO" id="GO:0006402">
    <property type="term" value="P:mRNA catabolic process"/>
    <property type="evidence" value="ECO:0007669"/>
    <property type="project" value="InterPro"/>
</dbReference>
<dbReference type="Gene3D" id="2.60.120.590">
    <property type="entry name" value="Alpha-ketoglutarate-dependent dioxygenase AlkB-like"/>
    <property type="match status" value="1"/>
</dbReference>